<dbReference type="SUPFAM" id="SSF46785">
    <property type="entry name" value="Winged helix' DNA-binding domain"/>
    <property type="match status" value="1"/>
</dbReference>
<keyword evidence="6" id="KW-1185">Reference proteome</keyword>
<dbReference type="Gene3D" id="1.20.120.530">
    <property type="entry name" value="GntR ligand-binding domain-like"/>
    <property type="match status" value="1"/>
</dbReference>
<dbReference type="EMBL" id="JAPDOD010000006">
    <property type="protein sequence ID" value="MDA0160718.1"/>
    <property type="molecule type" value="Genomic_DNA"/>
</dbReference>
<dbReference type="Pfam" id="PF00392">
    <property type="entry name" value="GntR"/>
    <property type="match status" value="1"/>
</dbReference>
<dbReference type="RefSeq" id="WP_270039708.1">
    <property type="nucleotide sequence ID" value="NZ_JAPDOD010000006.1"/>
</dbReference>
<dbReference type="PANTHER" id="PTHR43537:SF43">
    <property type="entry name" value="GNTR-FAMILY TRANSCRIPTIONAL REGULATOR"/>
    <property type="match status" value="1"/>
</dbReference>
<gene>
    <name evidence="5" type="ORF">OM076_10615</name>
</gene>
<feature type="domain" description="HTH gntR-type" evidence="4">
    <location>
        <begin position="1"/>
        <end position="69"/>
    </location>
</feature>
<organism evidence="5 6">
    <name type="scientific">Solirubrobacter ginsenosidimutans</name>
    <dbReference type="NCBI Taxonomy" id="490573"/>
    <lineage>
        <taxon>Bacteria</taxon>
        <taxon>Bacillati</taxon>
        <taxon>Actinomycetota</taxon>
        <taxon>Thermoleophilia</taxon>
        <taxon>Solirubrobacterales</taxon>
        <taxon>Solirubrobacteraceae</taxon>
        <taxon>Solirubrobacter</taxon>
    </lineage>
</organism>
<evidence type="ECO:0000256" key="3">
    <source>
        <dbReference type="ARBA" id="ARBA00023163"/>
    </source>
</evidence>
<keyword evidence="3" id="KW-0804">Transcription</keyword>
<proteinExistence type="predicted"/>
<dbReference type="PRINTS" id="PR00035">
    <property type="entry name" value="HTHGNTR"/>
</dbReference>
<dbReference type="SMART" id="SM00895">
    <property type="entry name" value="FCD"/>
    <property type="match status" value="1"/>
</dbReference>
<accession>A0A9X3MVJ8</accession>
<evidence type="ECO:0000259" key="4">
    <source>
        <dbReference type="PROSITE" id="PS50949"/>
    </source>
</evidence>
<keyword evidence="2" id="KW-0238">DNA-binding</keyword>
<dbReference type="InterPro" id="IPR000524">
    <property type="entry name" value="Tscrpt_reg_HTH_GntR"/>
</dbReference>
<name>A0A9X3MVJ8_9ACTN</name>
<dbReference type="InterPro" id="IPR011711">
    <property type="entry name" value="GntR_C"/>
</dbReference>
<dbReference type="InterPro" id="IPR036390">
    <property type="entry name" value="WH_DNA-bd_sf"/>
</dbReference>
<sequence length="234" mass="25599">MSVTQEAINKIKAMIINGDLRPGARLPKEADLAEQLGLSRNSLREAVRALTLIRILETRQGDGTYVTSLEPSVLLETMTFVADFHQDGSLLHVFQVRRILESAATSLAAQHITDEELEVLDDLVGGMDACVTVEAFVENDLAFHRTIALASRNPVLASLLESFSSRTSRARVWRGITQAGAIEQTKTDHRAIYDALRHRRPDLAGGLAIAHIGSVESWFEQTLSETEAAQGVVA</sequence>
<evidence type="ECO:0000256" key="2">
    <source>
        <dbReference type="ARBA" id="ARBA00023125"/>
    </source>
</evidence>
<keyword evidence="1" id="KW-0805">Transcription regulation</keyword>
<dbReference type="SUPFAM" id="SSF48008">
    <property type="entry name" value="GntR ligand-binding domain-like"/>
    <property type="match status" value="1"/>
</dbReference>
<evidence type="ECO:0000313" key="5">
    <source>
        <dbReference type="EMBL" id="MDA0160718.1"/>
    </source>
</evidence>
<dbReference type="SMART" id="SM00345">
    <property type="entry name" value="HTH_GNTR"/>
    <property type="match status" value="1"/>
</dbReference>
<evidence type="ECO:0000256" key="1">
    <source>
        <dbReference type="ARBA" id="ARBA00023015"/>
    </source>
</evidence>
<dbReference type="AlphaFoldDB" id="A0A9X3MVJ8"/>
<dbReference type="PROSITE" id="PS50949">
    <property type="entry name" value="HTH_GNTR"/>
    <property type="match status" value="1"/>
</dbReference>
<dbReference type="Proteomes" id="UP001149140">
    <property type="component" value="Unassembled WGS sequence"/>
</dbReference>
<dbReference type="PANTHER" id="PTHR43537">
    <property type="entry name" value="TRANSCRIPTIONAL REGULATOR, GNTR FAMILY"/>
    <property type="match status" value="1"/>
</dbReference>
<dbReference type="InterPro" id="IPR008920">
    <property type="entry name" value="TF_FadR/GntR_C"/>
</dbReference>
<dbReference type="Gene3D" id="1.10.10.10">
    <property type="entry name" value="Winged helix-like DNA-binding domain superfamily/Winged helix DNA-binding domain"/>
    <property type="match status" value="1"/>
</dbReference>
<dbReference type="Pfam" id="PF07729">
    <property type="entry name" value="FCD"/>
    <property type="match status" value="1"/>
</dbReference>
<evidence type="ECO:0000313" key="6">
    <source>
        <dbReference type="Proteomes" id="UP001149140"/>
    </source>
</evidence>
<dbReference type="GO" id="GO:0003677">
    <property type="term" value="F:DNA binding"/>
    <property type="evidence" value="ECO:0007669"/>
    <property type="project" value="UniProtKB-KW"/>
</dbReference>
<dbReference type="GO" id="GO:0003700">
    <property type="term" value="F:DNA-binding transcription factor activity"/>
    <property type="evidence" value="ECO:0007669"/>
    <property type="project" value="InterPro"/>
</dbReference>
<protein>
    <submittedName>
        <fullName evidence="5">FadR family transcriptional regulator</fullName>
    </submittedName>
</protein>
<reference evidence="5" key="1">
    <citation type="submission" date="2022-10" db="EMBL/GenBank/DDBJ databases">
        <title>The WGS of Solirubrobacter ginsenosidimutans DSM 21036.</title>
        <authorList>
            <person name="Jiang Z."/>
        </authorList>
    </citation>
    <scope>NUCLEOTIDE SEQUENCE</scope>
    <source>
        <strain evidence="5">DSM 21036</strain>
    </source>
</reference>
<comment type="caution">
    <text evidence="5">The sequence shown here is derived from an EMBL/GenBank/DDBJ whole genome shotgun (WGS) entry which is preliminary data.</text>
</comment>
<dbReference type="InterPro" id="IPR036388">
    <property type="entry name" value="WH-like_DNA-bd_sf"/>
</dbReference>
<dbReference type="CDD" id="cd07377">
    <property type="entry name" value="WHTH_GntR"/>
    <property type="match status" value="1"/>
</dbReference>